<comment type="caution">
    <text evidence="2">The sequence shown here is derived from an EMBL/GenBank/DDBJ whole genome shotgun (WGS) entry which is preliminary data.</text>
</comment>
<evidence type="ECO:0000313" key="2">
    <source>
        <dbReference type="EMBL" id="MBO0662788.1"/>
    </source>
</evidence>
<dbReference type="EMBL" id="JAFMPP010000006">
    <property type="protein sequence ID" value="MBO0662788.1"/>
    <property type="molecule type" value="Genomic_DNA"/>
</dbReference>
<keyword evidence="3" id="KW-1185">Reference proteome</keyword>
<keyword evidence="1" id="KW-0812">Transmembrane</keyword>
<evidence type="ECO:0000313" key="3">
    <source>
        <dbReference type="Proteomes" id="UP000664122"/>
    </source>
</evidence>
<proteinExistence type="predicted"/>
<keyword evidence="1" id="KW-0472">Membrane</keyword>
<feature type="transmembrane region" description="Helical" evidence="1">
    <location>
        <begin position="6"/>
        <end position="25"/>
    </location>
</feature>
<name>A0A939FZC6_9HYPH</name>
<reference evidence="2" key="1">
    <citation type="submission" date="2021-03" db="EMBL/GenBank/DDBJ databases">
        <title>Whole genome sequence of Jiella sp. CQZ9-1.</title>
        <authorList>
            <person name="Tuo L."/>
        </authorList>
    </citation>
    <scope>NUCLEOTIDE SEQUENCE</scope>
    <source>
        <strain evidence="2">CQZ9-1</strain>
    </source>
</reference>
<dbReference type="Proteomes" id="UP000664122">
    <property type="component" value="Unassembled WGS sequence"/>
</dbReference>
<evidence type="ECO:0000256" key="1">
    <source>
        <dbReference type="SAM" id="Phobius"/>
    </source>
</evidence>
<dbReference type="RefSeq" id="WP_207257572.1">
    <property type="nucleotide sequence ID" value="NZ_JAFMPP010000006.1"/>
</dbReference>
<organism evidence="2 3">
    <name type="scientific">Jiella flava</name>
    <dbReference type="NCBI Taxonomy" id="2816857"/>
    <lineage>
        <taxon>Bacteria</taxon>
        <taxon>Pseudomonadati</taxon>
        <taxon>Pseudomonadota</taxon>
        <taxon>Alphaproteobacteria</taxon>
        <taxon>Hyphomicrobiales</taxon>
        <taxon>Aurantimonadaceae</taxon>
        <taxon>Jiella</taxon>
    </lineage>
</organism>
<accession>A0A939FZC6</accession>
<sequence length="47" mass="5273">MSTLETALLMAIIPASALVLAAVAWRDARRVAIRAKVRRRVDTRRAR</sequence>
<dbReference type="AlphaFoldDB" id="A0A939FZC6"/>
<keyword evidence="1" id="KW-1133">Transmembrane helix</keyword>
<protein>
    <submittedName>
        <fullName evidence="2">Uncharacterized protein</fullName>
    </submittedName>
</protein>
<gene>
    <name evidence="2" type="ORF">J1C48_09375</name>
</gene>